<feature type="region of interest" description="Disordered" evidence="1">
    <location>
        <begin position="1"/>
        <end position="47"/>
    </location>
</feature>
<dbReference type="EMBL" id="CYSD01000026">
    <property type="protein sequence ID" value="CUH78156.1"/>
    <property type="molecule type" value="Genomic_DNA"/>
</dbReference>
<organism evidence="2 3">
    <name type="scientific">Tritonibacter multivorans</name>
    <dbReference type="NCBI Taxonomy" id="928856"/>
    <lineage>
        <taxon>Bacteria</taxon>
        <taxon>Pseudomonadati</taxon>
        <taxon>Pseudomonadota</taxon>
        <taxon>Alphaproteobacteria</taxon>
        <taxon>Rhodobacterales</taxon>
        <taxon>Paracoccaceae</taxon>
        <taxon>Tritonibacter</taxon>
    </lineage>
</organism>
<proteinExistence type="predicted"/>
<evidence type="ECO:0000313" key="3">
    <source>
        <dbReference type="Proteomes" id="UP000052022"/>
    </source>
</evidence>
<name>A0A0P1G9A2_9RHOB</name>
<feature type="compositionally biased region" description="Basic and acidic residues" evidence="1">
    <location>
        <begin position="20"/>
        <end position="32"/>
    </location>
</feature>
<gene>
    <name evidence="2" type="ORF">TRM7557_01747</name>
</gene>
<keyword evidence="3" id="KW-1185">Reference proteome</keyword>
<dbReference type="AlphaFoldDB" id="A0A0P1G9A2"/>
<accession>A0A0P1G9A2</accession>
<evidence type="ECO:0000313" key="2">
    <source>
        <dbReference type="EMBL" id="CUH78156.1"/>
    </source>
</evidence>
<evidence type="ECO:0000256" key="1">
    <source>
        <dbReference type="SAM" id="MobiDB-lite"/>
    </source>
</evidence>
<protein>
    <submittedName>
        <fullName evidence="2">Uncharacterized protein</fullName>
    </submittedName>
</protein>
<dbReference type="Proteomes" id="UP000052022">
    <property type="component" value="Unassembled WGS sequence"/>
</dbReference>
<sequence length="47" mass="5526">MSRKDDMDNRSNQLNPNHDAYWDSRGYDGRPDDWEEAQDGCYSSPDD</sequence>
<reference evidence="2 3" key="1">
    <citation type="submission" date="2015-09" db="EMBL/GenBank/DDBJ databases">
        <authorList>
            <consortium name="Swine Surveillance"/>
        </authorList>
    </citation>
    <scope>NUCLEOTIDE SEQUENCE [LARGE SCALE GENOMIC DNA]</scope>
    <source>
        <strain evidence="2 3">CECT 7557</strain>
    </source>
</reference>